<organism evidence="3 4">
    <name type="scientific">Cudoniella acicularis</name>
    <dbReference type="NCBI Taxonomy" id="354080"/>
    <lineage>
        <taxon>Eukaryota</taxon>
        <taxon>Fungi</taxon>
        <taxon>Dikarya</taxon>
        <taxon>Ascomycota</taxon>
        <taxon>Pezizomycotina</taxon>
        <taxon>Leotiomycetes</taxon>
        <taxon>Helotiales</taxon>
        <taxon>Tricladiaceae</taxon>
        <taxon>Cudoniella</taxon>
    </lineage>
</organism>
<dbReference type="AlphaFoldDB" id="A0A8H4R9R9"/>
<reference evidence="3 4" key="1">
    <citation type="submission" date="2020-03" db="EMBL/GenBank/DDBJ databases">
        <title>Draft Genome Sequence of Cudoniella acicularis.</title>
        <authorList>
            <person name="Buettner E."/>
            <person name="Kellner H."/>
        </authorList>
    </citation>
    <scope>NUCLEOTIDE SEQUENCE [LARGE SCALE GENOMIC DNA]</scope>
    <source>
        <strain evidence="3 4">DSM 108380</strain>
    </source>
</reference>
<keyword evidence="4" id="KW-1185">Reference proteome</keyword>
<gene>
    <name evidence="3" type="ORF">G7Y89_g13895</name>
</gene>
<feature type="coiled-coil region" evidence="1">
    <location>
        <begin position="160"/>
        <end position="187"/>
    </location>
</feature>
<evidence type="ECO:0000313" key="4">
    <source>
        <dbReference type="Proteomes" id="UP000566819"/>
    </source>
</evidence>
<dbReference type="PANTHER" id="PTHR33488:SF2">
    <property type="entry name" value="EARLY ENDOSOME ANTIGEN 1-LIKE"/>
    <property type="match status" value="1"/>
</dbReference>
<evidence type="ECO:0000256" key="1">
    <source>
        <dbReference type="SAM" id="Coils"/>
    </source>
</evidence>
<proteinExistence type="predicted"/>
<dbReference type="OrthoDB" id="3526617at2759"/>
<evidence type="ECO:0000313" key="3">
    <source>
        <dbReference type="EMBL" id="KAF4624277.1"/>
    </source>
</evidence>
<feature type="region of interest" description="Disordered" evidence="2">
    <location>
        <begin position="443"/>
        <end position="469"/>
    </location>
</feature>
<accession>A0A8H4R9R9</accession>
<evidence type="ECO:0000256" key="2">
    <source>
        <dbReference type="SAM" id="MobiDB-lite"/>
    </source>
</evidence>
<comment type="caution">
    <text evidence="3">The sequence shown here is derived from an EMBL/GenBank/DDBJ whole genome shotgun (WGS) entry which is preliminary data.</text>
</comment>
<dbReference type="EMBL" id="JAAMPI010001710">
    <property type="protein sequence ID" value="KAF4624277.1"/>
    <property type="molecule type" value="Genomic_DNA"/>
</dbReference>
<protein>
    <submittedName>
        <fullName evidence="3">Uncharacterized protein</fullName>
    </submittedName>
</protein>
<dbReference type="Proteomes" id="UP000566819">
    <property type="component" value="Unassembled WGS sequence"/>
</dbReference>
<keyword evidence="1" id="KW-0175">Coiled coil</keyword>
<name>A0A8H4R9R9_9HELO</name>
<sequence>MAEHDTIAVVNSDWTPWLIRAPSIIQRLGVCMSLAATREASEIELRSPGLEYPDLASNLVSITNQGQNAFIEAYSDMLQISSKTNSMGGRNGKLDDLAKFFGDSEATAATGRILRSLHTAIETCDERGKRTEKDFRTWLTSTNKLHVAVVGAQGNTNRDIREVKIEMKTLQEKLDKAALDLAMSNEETEKAKDFYDATLGQKQELDKRLNSFMNQVGEIGIAHTFGIMGTLLNAGLNTYLSASAAQQVQQAEEELERRRTIARELDYGLQAVEIDLDLYKTEKEGLDHLLGAIQIVLQLLAGLVTEIRELLTFFQQLNDAMSNLVTEYRHNLKEITDGQEEGDELRDADYEQFYGSIRTMKKLAVTVHALASLYANVISGVINPGFSKVIHTSHYEEGSSAIVVQRKSTAMQKYLTDSEQKCRDAAMIANQALKTRLLEIHQERITPKRKRKRRQNEQGGNEQRRPGAFGRMWRRMRDGVLNIYLQTTQTTTLAMSSNNQTKSFWLGHGAGTANGTLNNNKTSAKIFSNNSLLSWKPVHNDIHVAQDSGSGVAKALIIGTSLAVAAWGVGRVFGSKVEEKQVVGEESREGSGGGNSAGQRVVEEWVTTRATARADITAPILWDIFLFKQIIVMLSGEARPGRITLAAK</sequence>
<dbReference type="PANTHER" id="PTHR33488">
    <property type="entry name" value="ZGC:162509"/>
    <property type="match status" value="1"/>
</dbReference>